<organism evidence="8 9">
    <name type="scientific">Fonticella tunisiensis</name>
    <dbReference type="NCBI Taxonomy" id="1096341"/>
    <lineage>
        <taxon>Bacteria</taxon>
        <taxon>Bacillati</taxon>
        <taxon>Bacillota</taxon>
        <taxon>Clostridia</taxon>
        <taxon>Eubacteriales</taxon>
        <taxon>Clostridiaceae</taxon>
        <taxon>Fonticella</taxon>
    </lineage>
</organism>
<proteinExistence type="inferred from homology"/>
<dbReference type="AlphaFoldDB" id="A0A4R7KSL6"/>
<dbReference type="EC" id="4.2.2.29" evidence="7"/>
<comment type="caution">
    <text evidence="8">The sequence shown here is derived from an EMBL/GenBank/DDBJ whole genome shotgun (WGS) entry which is preliminary data.</text>
</comment>
<sequence length="346" mass="39385">METTIINKKKKTVIILSITALMLILSIILPYALYQSFLKSPVSYQSREIEFYVKKGASTSTIIEGLHREGLIKNKLFAKIYVRNLKMDKSLKTGFYKFNTSMTPVQIFDKLKKGAPDIDAVNVTIPEGYTVKQIAEKLMQAGVIKSVESFLNEAQRGVFNYEFLKDIPQNRTSRLEGYLFPDTYEFKKGSDDHEVIVKFLDRFNEIYTSTIKDNLKDMNVDEIITMASIVEKEAKVQEERPVIAGVFYNRLKINMPLESCATLEYALGVHKEVYSIKDTQVESPYNTYRNPGLPIGPISNPGKKSIEAALYPEKVDYLFFVANGDGTHKFAKTYSEHLRNKNSTGN</sequence>
<dbReference type="EMBL" id="SOAZ01000005">
    <property type="protein sequence ID" value="TDT61978.1"/>
    <property type="molecule type" value="Genomic_DNA"/>
</dbReference>
<dbReference type="GO" id="GO:0071555">
    <property type="term" value="P:cell wall organization"/>
    <property type="evidence" value="ECO:0007669"/>
    <property type="project" value="UniProtKB-KW"/>
</dbReference>
<feature type="site" description="Important for catalytic activity" evidence="7">
    <location>
        <position position="233"/>
    </location>
</feature>
<dbReference type="Pfam" id="PF02618">
    <property type="entry name" value="YceG"/>
    <property type="match status" value="1"/>
</dbReference>
<dbReference type="RefSeq" id="WP_133627607.1">
    <property type="nucleotide sequence ID" value="NZ_SOAZ01000005.1"/>
</dbReference>
<comment type="function">
    <text evidence="7">Functions as a peptidoglycan terminase that cleaves nascent peptidoglycan strands endolytically to terminate their elongation.</text>
</comment>
<dbReference type="GO" id="GO:0008932">
    <property type="term" value="F:lytic endotransglycosylase activity"/>
    <property type="evidence" value="ECO:0007669"/>
    <property type="project" value="UniProtKB-UniRule"/>
</dbReference>
<protein>
    <recommendedName>
        <fullName evidence="7">Endolytic murein transglycosylase</fullName>
        <ecNumber evidence="7">4.2.2.29</ecNumber>
    </recommendedName>
    <alternativeName>
        <fullName evidence="7">Peptidoglycan lytic transglycosylase</fullName>
    </alternativeName>
    <alternativeName>
        <fullName evidence="7">Peptidoglycan polymerization terminase</fullName>
    </alternativeName>
</protein>
<keyword evidence="1 7" id="KW-1003">Cell membrane</keyword>
<evidence type="ECO:0000256" key="4">
    <source>
        <dbReference type="ARBA" id="ARBA00023136"/>
    </source>
</evidence>
<evidence type="ECO:0000256" key="6">
    <source>
        <dbReference type="ARBA" id="ARBA00023316"/>
    </source>
</evidence>
<keyword evidence="6 7" id="KW-0961">Cell wall biogenesis/degradation</keyword>
<dbReference type="GO" id="GO:0009252">
    <property type="term" value="P:peptidoglycan biosynthetic process"/>
    <property type="evidence" value="ECO:0007669"/>
    <property type="project" value="UniProtKB-UniRule"/>
</dbReference>
<evidence type="ECO:0000313" key="8">
    <source>
        <dbReference type="EMBL" id="TDT61978.1"/>
    </source>
</evidence>
<gene>
    <name evidence="7" type="primary">mltG</name>
    <name evidence="8" type="ORF">EDD71_105158</name>
</gene>
<keyword evidence="2 7" id="KW-0812">Transmembrane</keyword>
<evidence type="ECO:0000313" key="9">
    <source>
        <dbReference type="Proteomes" id="UP000295325"/>
    </source>
</evidence>
<feature type="transmembrane region" description="Helical" evidence="7">
    <location>
        <begin position="12"/>
        <end position="34"/>
    </location>
</feature>
<dbReference type="PANTHER" id="PTHR30518">
    <property type="entry name" value="ENDOLYTIC MUREIN TRANSGLYCOSYLASE"/>
    <property type="match status" value="1"/>
</dbReference>
<comment type="catalytic activity">
    <reaction evidence="7">
        <text>a peptidoglycan chain = a peptidoglycan chain with N-acetyl-1,6-anhydromuramyl-[peptide] at the reducing end + a peptidoglycan chain with N-acetylglucosamine at the non-reducing end.</text>
        <dbReference type="EC" id="4.2.2.29"/>
    </reaction>
</comment>
<dbReference type="Gene3D" id="3.30.160.60">
    <property type="entry name" value="Classic Zinc Finger"/>
    <property type="match status" value="1"/>
</dbReference>
<dbReference type="NCBIfam" id="TIGR00247">
    <property type="entry name" value="endolytic transglycosylase MltG"/>
    <property type="match status" value="1"/>
</dbReference>
<accession>A0A4R7KSL6</accession>
<evidence type="ECO:0000256" key="2">
    <source>
        <dbReference type="ARBA" id="ARBA00022692"/>
    </source>
</evidence>
<keyword evidence="9" id="KW-1185">Reference proteome</keyword>
<keyword evidence="4 7" id="KW-0472">Membrane</keyword>
<dbReference type="InterPro" id="IPR003770">
    <property type="entry name" value="MLTG-like"/>
</dbReference>
<reference evidence="8 9" key="1">
    <citation type="submission" date="2019-03" db="EMBL/GenBank/DDBJ databases">
        <title>Genomic Encyclopedia of Type Strains, Phase IV (KMG-IV): sequencing the most valuable type-strain genomes for metagenomic binning, comparative biology and taxonomic classification.</title>
        <authorList>
            <person name="Goeker M."/>
        </authorList>
    </citation>
    <scope>NUCLEOTIDE SEQUENCE [LARGE SCALE GENOMIC DNA]</scope>
    <source>
        <strain evidence="8 9">DSM 24455</strain>
    </source>
</reference>
<dbReference type="Proteomes" id="UP000295325">
    <property type="component" value="Unassembled WGS sequence"/>
</dbReference>
<comment type="subcellular location">
    <subcellularLocation>
        <location evidence="7">Cell membrane</location>
        <topology evidence="7">Single-pass membrane protein</topology>
    </subcellularLocation>
</comment>
<evidence type="ECO:0000256" key="5">
    <source>
        <dbReference type="ARBA" id="ARBA00023239"/>
    </source>
</evidence>
<dbReference type="OrthoDB" id="9814591at2"/>
<name>A0A4R7KSL6_9CLOT</name>
<keyword evidence="5 7" id="KW-0456">Lyase</keyword>
<keyword evidence="3 7" id="KW-1133">Transmembrane helix</keyword>
<comment type="similarity">
    <text evidence="7">Belongs to the transglycosylase MltG family.</text>
</comment>
<dbReference type="HAMAP" id="MF_02065">
    <property type="entry name" value="MltG"/>
    <property type="match status" value="1"/>
</dbReference>
<dbReference type="GO" id="GO:0005886">
    <property type="term" value="C:plasma membrane"/>
    <property type="evidence" value="ECO:0007669"/>
    <property type="project" value="UniProtKB-SubCell"/>
</dbReference>
<evidence type="ECO:0000256" key="1">
    <source>
        <dbReference type="ARBA" id="ARBA00022475"/>
    </source>
</evidence>
<evidence type="ECO:0000256" key="7">
    <source>
        <dbReference type="HAMAP-Rule" id="MF_02065"/>
    </source>
</evidence>
<dbReference type="Gene3D" id="3.30.1490.480">
    <property type="entry name" value="Endolytic murein transglycosylase"/>
    <property type="match status" value="2"/>
</dbReference>
<evidence type="ECO:0000256" key="3">
    <source>
        <dbReference type="ARBA" id="ARBA00022989"/>
    </source>
</evidence>
<dbReference type="PANTHER" id="PTHR30518:SF2">
    <property type="entry name" value="ENDOLYTIC MUREIN TRANSGLYCOSYLASE"/>
    <property type="match status" value="1"/>
</dbReference>
<dbReference type="CDD" id="cd08010">
    <property type="entry name" value="MltG_like"/>
    <property type="match status" value="1"/>
</dbReference>